<dbReference type="OrthoDB" id="193911at2157"/>
<dbReference type="EMBL" id="FOZS01000001">
    <property type="protein sequence ID" value="SFS49081.1"/>
    <property type="molecule type" value="Genomic_DNA"/>
</dbReference>
<accession>A0A1I6Q9E7</accession>
<dbReference type="AlphaFoldDB" id="A0A1I6Q9E7"/>
<keyword evidence="3" id="KW-1185">Reference proteome</keyword>
<dbReference type="RefSeq" id="WP_092902439.1">
    <property type="nucleotide sequence ID" value="NZ_FOZS01000001.1"/>
</dbReference>
<evidence type="ECO:0000259" key="1">
    <source>
        <dbReference type="Pfam" id="PF25930"/>
    </source>
</evidence>
<gene>
    <name evidence="2" type="ORF">SAMN04488556_1094</name>
</gene>
<sequence length="135" mass="15117">MTRFDASDPQSRRSLYVDAIAAHRDRGSQFVTIEVDENATAENPEAADLGVPWLQFAEGIVNLDCTGDELERLKSLLSEFPAFSIDELTRPEDAEGVNVRVSATADSDRIAQFLDRVIRIVYAFPETTRVWVVEL</sequence>
<dbReference type="InterPro" id="IPR058281">
    <property type="entry name" value="DUF7975"/>
</dbReference>
<proteinExistence type="predicted"/>
<organism evidence="2 3">
    <name type="scientific">Halostagnicola kamekurae</name>
    <dbReference type="NCBI Taxonomy" id="619731"/>
    <lineage>
        <taxon>Archaea</taxon>
        <taxon>Methanobacteriati</taxon>
        <taxon>Methanobacteriota</taxon>
        <taxon>Stenosarchaea group</taxon>
        <taxon>Halobacteria</taxon>
        <taxon>Halobacteriales</taxon>
        <taxon>Natrialbaceae</taxon>
        <taxon>Halostagnicola</taxon>
    </lineage>
</organism>
<feature type="domain" description="DUF7975" evidence="1">
    <location>
        <begin position="1"/>
        <end position="134"/>
    </location>
</feature>
<protein>
    <recommendedName>
        <fullName evidence="1">DUF7975 domain-containing protein</fullName>
    </recommendedName>
</protein>
<evidence type="ECO:0000313" key="3">
    <source>
        <dbReference type="Proteomes" id="UP000199199"/>
    </source>
</evidence>
<dbReference type="Pfam" id="PF25930">
    <property type="entry name" value="DUF7975"/>
    <property type="match status" value="1"/>
</dbReference>
<dbReference type="Proteomes" id="UP000199199">
    <property type="component" value="Unassembled WGS sequence"/>
</dbReference>
<name>A0A1I6Q9E7_9EURY</name>
<evidence type="ECO:0000313" key="2">
    <source>
        <dbReference type="EMBL" id="SFS49081.1"/>
    </source>
</evidence>
<reference evidence="3" key="1">
    <citation type="submission" date="2016-10" db="EMBL/GenBank/DDBJ databases">
        <authorList>
            <person name="Varghese N."/>
            <person name="Submissions S."/>
        </authorList>
    </citation>
    <scope>NUCLEOTIDE SEQUENCE [LARGE SCALE GENOMIC DNA]</scope>
    <source>
        <strain evidence="3">DSM 22427</strain>
    </source>
</reference>